<reference evidence="7" key="1">
    <citation type="submission" date="2023-08" db="EMBL/GenBank/DDBJ databases">
        <title>Black Yeasts Isolated from many extreme environments.</title>
        <authorList>
            <person name="Coleine C."/>
            <person name="Stajich J.E."/>
            <person name="Selbmann L."/>
        </authorList>
    </citation>
    <scope>NUCLEOTIDE SEQUENCE</scope>
    <source>
        <strain evidence="7">CCFEE 5401</strain>
    </source>
</reference>
<comment type="caution">
    <text evidence="7">The sequence shown here is derived from an EMBL/GenBank/DDBJ whole genome shotgun (WGS) entry which is preliminary data.</text>
</comment>
<gene>
    <name evidence="7" type="ORF">LTR62_002083</name>
</gene>
<dbReference type="InterPro" id="IPR002995">
    <property type="entry name" value="Surf4"/>
</dbReference>
<dbReference type="Pfam" id="PF02077">
    <property type="entry name" value="SURF4"/>
    <property type="match status" value="2"/>
</dbReference>
<accession>A0AAN7TLG0</accession>
<evidence type="ECO:0000313" key="8">
    <source>
        <dbReference type="Proteomes" id="UP001310890"/>
    </source>
</evidence>
<dbReference type="PROSITE" id="PS01339">
    <property type="entry name" value="SURF4"/>
    <property type="match status" value="1"/>
</dbReference>
<evidence type="ECO:0000313" key="7">
    <source>
        <dbReference type="EMBL" id="KAK5114924.1"/>
    </source>
</evidence>
<evidence type="ECO:0000256" key="3">
    <source>
        <dbReference type="ARBA" id="ARBA00022692"/>
    </source>
</evidence>
<feature type="transmembrane region" description="Helical" evidence="6">
    <location>
        <begin position="219"/>
        <end position="239"/>
    </location>
</feature>
<proteinExistence type="inferred from homology"/>
<protein>
    <submittedName>
        <fullName evidence="7">Uncharacterized protein</fullName>
    </submittedName>
</protein>
<evidence type="ECO:0000256" key="1">
    <source>
        <dbReference type="ARBA" id="ARBA00004141"/>
    </source>
</evidence>
<feature type="transmembrane region" description="Helical" evidence="6">
    <location>
        <begin position="303"/>
        <end position="321"/>
    </location>
</feature>
<keyword evidence="5 6" id="KW-0472">Membrane</keyword>
<dbReference type="EMBL" id="JAVRRL010000015">
    <property type="protein sequence ID" value="KAK5114924.1"/>
    <property type="molecule type" value="Genomic_DNA"/>
</dbReference>
<comment type="subcellular location">
    <subcellularLocation>
        <location evidence="1">Membrane</location>
        <topology evidence="1">Multi-pass membrane protein</topology>
    </subcellularLocation>
</comment>
<feature type="transmembrane region" description="Helical" evidence="6">
    <location>
        <begin position="195"/>
        <end position="213"/>
    </location>
</feature>
<name>A0AAN7TLG0_9PEZI</name>
<dbReference type="Proteomes" id="UP001310890">
    <property type="component" value="Unassembled WGS sequence"/>
</dbReference>
<feature type="transmembrane region" description="Helical" evidence="6">
    <location>
        <begin position="131"/>
        <end position="150"/>
    </location>
</feature>
<evidence type="ECO:0000256" key="2">
    <source>
        <dbReference type="ARBA" id="ARBA00006945"/>
    </source>
</evidence>
<sequence>MAQIRGTAGYHLGNQNAFVGGGQHGMANHNNDTNDPSPLEAIRRQTSKIEDWLDTLSDPLKPYLPAIGRFLIVVTFLEDALRILTQWGDQLVYLHDYRHIPRGITHLFLIVNVLAMTACSLLIIIRRYSEYAVMGLIGVVVTQALGYGLIFDLNFFLRNLSVMGGLLMVLSDSWVRKKFAPAGLPQLDEKDRKMYFQLAGRVLLIFLFVGFVFAGEWSVARVIVIAIGAVACVMVAVGFKAKWSAIILVMILSVFNILVNNFWTVSLYNNKKTYQLELAKANQISSQQLHPHHPHKDFAKYDFFQILSIVGGLLLLVNMGPGQVSFDEKKKVY</sequence>
<evidence type="ECO:0000256" key="6">
    <source>
        <dbReference type="SAM" id="Phobius"/>
    </source>
</evidence>
<feature type="transmembrane region" description="Helical" evidence="6">
    <location>
        <begin position="246"/>
        <end position="268"/>
    </location>
</feature>
<dbReference type="AlphaFoldDB" id="A0AAN7TLG0"/>
<comment type="similarity">
    <text evidence="2">Belongs to the SURF4 family.</text>
</comment>
<organism evidence="7 8">
    <name type="scientific">Meristemomyces frigidus</name>
    <dbReference type="NCBI Taxonomy" id="1508187"/>
    <lineage>
        <taxon>Eukaryota</taxon>
        <taxon>Fungi</taxon>
        <taxon>Dikarya</taxon>
        <taxon>Ascomycota</taxon>
        <taxon>Pezizomycotina</taxon>
        <taxon>Dothideomycetes</taxon>
        <taxon>Dothideomycetidae</taxon>
        <taxon>Mycosphaerellales</taxon>
        <taxon>Teratosphaeriaceae</taxon>
        <taxon>Meristemomyces</taxon>
    </lineage>
</organism>
<dbReference type="GO" id="GO:0016020">
    <property type="term" value="C:membrane"/>
    <property type="evidence" value="ECO:0007669"/>
    <property type="project" value="UniProtKB-SubCell"/>
</dbReference>
<keyword evidence="3 6" id="KW-0812">Transmembrane</keyword>
<evidence type="ECO:0000256" key="5">
    <source>
        <dbReference type="ARBA" id="ARBA00023136"/>
    </source>
</evidence>
<evidence type="ECO:0000256" key="4">
    <source>
        <dbReference type="ARBA" id="ARBA00022989"/>
    </source>
</evidence>
<keyword evidence="4 6" id="KW-1133">Transmembrane helix</keyword>
<feature type="transmembrane region" description="Helical" evidence="6">
    <location>
        <begin position="104"/>
        <end position="124"/>
    </location>
</feature>